<dbReference type="OrthoDB" id="5985551at2759"/>
<sequence>MGDTADQLLIKILSWLEQKERCAQHMWKLVRELEVLRERCNGGECVGSTLSVLGAACIIGTIFTAGAAAPFLGALGAAYVGSGAVISLTSQVIEHFVSGSTVKNAQKVAKQSETIEVEIMKLIEKLKMERANTDQDEDKYIAQRFARAMWGKAHTGKPPHCASIFLREAPILLGLLYTFSMFSIGKDGKITGSLVRWGVQQLALTLAKAGGKTAVKSATKLLGAVGMVFALNESIDNWKEMVKKKHVTEASQSLRDSAEKIEQFCKELRNELKIIEQAIEQANQQTNHNQANSCDQNQQTNHNQANSGDQNQQTNHNQANSCDQNQQTNHNQTNSCDQNQQTNHNQTNSSDQNQQTNGNQANNSGQNQQTNSDKEDEDKEWNNGGNGNQQVTDSDQDSDEDSESDEEEMQGFSRMGLLNVRSMATGNRAQAISDIIVQNDLDVLLTTETWLTPSNFESVLQDACPPNFTFYHQSRDGRRGGGVGIQHTTSYRGEQIWFSNITTFEYVAVVLENDEWEVPVLLVNVYLPPGYSRGEFHNFLSDFEMLLRDINGVYDHVIFTGDFNIHVDQGMQSSTIEFYFLLQQFDLEQYVDTQTHNRGHTLDLVFTRNVDVSNLIVFDPHISDHYIVIFNSIPVAPNNKRKRVKKKKDKKN</sequence>
<feature type="compositionally biased region" description="Low complexity" evidence="2">
    <location>
        <begin position="324"/>
        <end position="371"/>
    </location>
</feature>
<feature type="coiled-coil region" evidence="1">
    <location>
        <begin position="251"/>
        <end position="285"/>
    </location>
</feature>
<evidence type="ECO:0000313" key="5">
    <source>
        <dbReference type="Proteomes" id="UP001148018"/>
    </source>
</evidence>
<dbReference type="EMBL" id="JANIIK010000047">
    <property type="protein sequence ID" value="KAJ3600634.1"/>
    <property type="molecule type" value="Genomic_DNA"/>
</dbReference>
<feature type="compositionally biased region" description="Acidic residues" evidence="2">
    <location>
        <begin position="394"/>
        <end position="409"/>
    </location>
</feature>
<evidence type="ECO:0000259" key="3">
    <source>
        <dbReference type="Pfam" id="PF03372"/>
    </source>
</evidence>
<dbReference type="Pfam" id="PF03372">
    <property type="entry name" value="Exo_endo_phos"/>
    <property type="match status" value="1"/>
</dbReference>
<protein>
    <recommendedName>
        <fullName evidence="3">Endonuclease/exonuclease/phosphatase domain-containing protein</fullName>
    </recommendedName>
</protein>
<dbReference type="GO" id="GO:0003824">
    <property type="term" value="F:catalytic activity"/>
    <property type="evidence" value="ECO:0007669"/>
    <property type="project" value="InterPro"/>
</dbReference>
<accession>A0A9Q0E431</accession>
<dbReference type="PANTHER" id="PTHR46670:SF3">
    <property type="entry name" value="ENDONUCLEASE_EXONUCLEASE_PHOSPHATASE DOMAIN-CONTAINING PROTEIN"/>
    <property type="match status" value="1"/>
</dbReference>
<keyword evidence="1" id="KW-0175">Coiled coil</keyword>
<dbReference type="InterPro" id="IPR005135">
    <property type="entry name" value="Endo/exonuclease/phosphatase"/>
</dbReference>
<dbReference type="AlphaFoldDB" id="A0A9Q0E431"/>
<dbReference type="InterPro" id="IPR036691">
    <property type="entry name" value="Endo/exonu/phosph_ase_sf"/>
</dbReference>
<keyword evidence="5" id="KW-1185">Reference proteome</keyword>
<dbReference type="PANTHER" id="PTHR46670">
    <property type="entry name" value="ENDO/EXONUCLEASE/PHOSPHATASE DOMAIN-CONTAINING PROTEIN"/>
    <property type="match status" value="1"/>
</dbReference>
<name>A0A9Q0E431_9TELE</name>
<organism evidence="4 5">
    <name type="scientific">Muraenolepis orangiensis</name>
    <name type="common">Patagonian moray cod</name>
    <dbReference type="NCBI Taxonomy" id="630683"/>
    <lineage>
        <taxon>Eukaryota</taxon>
        <taxon>Metazoa</taxon>
        <taxon>Chordata</taxon>
        <taxon>Craniata</taxon>
        <taxon>Vertebrata</taxon>
        <taxon>Euteleostomi</taxon>
        <taxon>Actinopterygii</taxon>
        <taxon>Neopterygii</taxon>
        <taxon>Teleostei</taxon>
        <taxon>Neoteleostei</taxon>
        <taxon>Acanthomorphata</taxon>
        <taxon>Zeiogadaria</taxon>
        <taxon>Gadariae</taxon>
        <taxon>Gadiformes</taxon>
        <taxon>Muraenolepidoidei</taxon>
        <taxon>Muraenolepididae</taxon>
        <taxon>Muraenolepis</taxon>
    </lineage>
</organism>
<evidence type="ECO:0000313" key="4">
    <source>
        <dbReference type="EMBL" id="KAJ3600634.1"/>
    </source>
</evidence>
<proteinExistence type="predicted"/>
<reference evidence="4" key="1">
    <citation type="submission" date="2022-07" db="EMBL/GenBank/DDBJ databases">
        <title>Chromosome-level genome of Muraenolepis orangiensis.</title>
        <authorList>
            <person name="Kim J."/>
        </authorList>
    </citation>
    <scope>NUCLEOTIDE SEQUENCE</scope>
    <source>
        <strain evidence="4">KU_S4_2022</strain>
        <tissue evidence="4">Muscle</tissue>
    </source>
</reference>
<feature type="region of interest" description="Disordered" evidence="2">
    <location>
        <begin position="285"/>
        <end position="415"/>
    </location>
</feature>
<evidence type="ECO:0000256" key="1">
    <source>
        <dbReference type="SAM" id="Coils"/>
    </source>
</evidence>
<gene>
    <name evidence="4" type="ORF">NHX12_031614</name>
</gene>
<feature type="compositionally biased region" description="Polar residues" evidence="2">
    <location>
        <begin position="293"/>
        <end position="323"/>
    </location>
</feature>
<dbReference type="Gene3D" id="3.60.10.10">
    <property type="entry name" value="Endonuclease/exonuclease/phosphatase"/>
    <property type="match status" value="1"/>
</dbReference>
<evidence type="ECO:0000256" key="2">
    <source>
        <dbReference type="SAM" id="MobiDB-lite"/>
    </source>
</evidence>
<comment type="caution">
    <text evidence="4">The sequence shown here is derived from an EMBL/GenBank/DDBJ whole genome shotgun (WGS) entry which is preliminary data.</text>
</comment>
<feature type="domain" description="Endonuclease/exonuclease/phosphatase" evidence="3">
    <location>
        <begin position="419"/>
        <end position="625"/>
    </location>
</feature>
<dbReference type="Proteomes" id="UP001148018">
    <property type="component" value="Unassembled WGS sequence"/>
</dbReference>
<dbReference type="SUPFAM" id="SSF56219">
    <property type="entry name" value="DNase I-like"/>
    <property type="match status" value="1"/>
</dbReference>